<reference evidence="1 2" key="2">
    <citation type="submission" date="2016-08" db="EMBL/GenBank/DDBJ databases">
        <title>Pervasive Adenine N6-methylation of Active Genes in Fungi.</title>
        <authorList>
            <consortium name="DOE Joint Genome Institute"/>
            <person name="Mondo S.J."/>
            <person name="Dannebaum R.O."/>
            <person name="Kuo R.C."/>
            <person name="Labutti K."/>
            <person name="Haridas S."/>
            <person name="Kuo A."/>
            <person name="Salamov A."/>
            <person name="Ahrendt S.R."/>
            <person name="Lipzen A."/>
            <person name="Sullivan W."/>
            <person name="Andreopoulos W.B."/>
            <person name="Clum A."/>
            <person name="Lindquist E."/>
            <person name="Daum C."/>
            <person name="Ramamoorthy G.K."/>
            <person name="Gryganskyi A."/>
            <person name="Culley D."/>
            <person name="Magnuson J.K."/>
            <person name="James T.Y."/>
            <person name="O'Malley M.A."/>
            <person name="Stajich J.E."/>
            <person name="Spatafora J.W."/>
            <person name="Visel A."/>
            <person name="Grigoriev I.V."/>
        </authorList>
    </citation>
    <scope>NUCLEOTIDE SEQUENCE [LARGE SCALE GENOMIC DNA]</scope>
    <source>
        <strain evidence="1 2">S4</strain>
    </source>
</reference>
<dbReference type="OrthoDB" id="2170881at2759"/>
<reference evidence="1 2" key="1">
    <citation type="submission" date="2016-08" db="EMBL/GenBank/DDBJ databases">
        <title>A Parts List for Fungal Cellulosomes Revealed by Comparative Genomics.</title>
        <authorList>
            <consortium name="DOE Joint Genome Institute"/>
            <person name="Haitjema C.H."/>
            <person name="Gilmore S.P."/>
            <person name="Henske J.K."/>
            <person name="Solomon K.V."/>
            <person name="De Groot R."/>
            <person name="Kuo A."/>
            <person name="Mondo S.J."/>
            <person name="Salamov A.A."/>
            <person name="Labutti K."/>
            <person name="Zhao Z."/>
            <person name="Chiniquy J."/>
            <person name="Barry K."/>
            <person name="Brewer H.M."/>
            <person name="Purvine S.O."/>
            <person name="Wright A.T."/>
            <person name="Boxma B."/>
            <person name="Van Alen T."/>
            <person name="Hackstein J.H."/>
            <person name="Baker S.E."/>
            <person name="Grigoriev I.V."/>
            <person name="O'Malley M.A."/>
        </authorList>
    </citation>
    <scope>NUCLEOTIDE SEQUENCE [LARGE SCALE GENOMIC DNA]</scope>
    <source>
        <strain evidence="1 2">S4</strain>
    </source>
</reference>
<name>A0A1Y1X3B8_9FUNG</name>
<comment type="caution">
    <text evidence="1">The sequence shown here is derived from an EMBL/GenBank/DDBJ whole genome shotgun (WGS) entry which is preliminary data.</text>
</comment>
<evidence type="ECO:0000313" key="2">
    <source>
        <dbReference type="Proteomes" id="UP000193944"/>
    </source>
</evidence>
<sequence length="210" mass="24342">MNEIYSEDIVIELPININNLKLTVICRVVENEDSFYDFLINLTQIDNHLFIHPILYSLCKFNNKGLVDVIAPINNEYNNEENLLCIIKALDRHKAKKNLKKIEGLPPKKYIQNKQFYETLNPLFGDKIVNLLQEYFDIIATSIEELTPSDLSPHKIILKEGAKPIKQKFYRLTKLKSDILQEIIAKLVEQRLIEPSSSEWSSSIALVPKF</sequence>
<protein>
    <submittedName>
        <fullName evidence="1">Uncharacterized protein</fullName>
    </submittedName>
</protein>
<dbReference type="AlphaFoldDB" id="A0A1Y1X3B8"/>
<gene>
    <name evidence="1" type="ORF">BCR32DRAFT_280648</name>
</gene>
<dbReference type="STRING" id="1754192.A0A1Y1X3B8"/>
<evidence type="ECO:0000313" key="1">
    <source>
        <dbReference type="EMBL" id="ORX80309.1"/>
    </source>
</evidence>
<dbReference type="Proteomes" id="UP000193944">
    <property type="component" value="Unassembled WGS sequence"/>
</dbReference>
<keyword evidence="2" id="KW-1185">Reference proteome</keyword>
<proteinExistence type="predicted"/>
<dbReference type="SUPFAM" id="SSF56672">
    <property type="entry name" value="DNA/RNA polymerases"/>
    <property type="match status" value="1"/>
</dbReference>
<dbReference type="EMBL" id="MCFG01000149">
    <property type="protein sequence ID" value="ORX80309.1"/>
    <property type="molecule type" value="Genomic_DNA"/>
</dbReference>
<accession>A0A1Y1X3B8</accession>
<organism evidence="1 2">
    <name type="scientific">Anaeromyces robustus</name>
    <dbReference type="NCBI Taxonomy" id="1754192"/>
    <lineage>
        <taxon>Eukaryota</taxon>
        <taxon>Fungi</taxon>
        <taxon>Fungi incertae sedis</taxon>
        <taxon>Chytridiomycota</taxon>
        <taxon>Chytridiomycota incertae sedis</taxon>
        <taxon>Neocallimastigomycetes</taxon>
        <taxon>Neocallimastigales</taxon>
        <taxon>Neocallimastigaceae</taxon>
        <taxon>Anaeromyces</taxon>
    </lineage>
</organism>
<dbReference type="InterPro" id="IPR043502">
    <property type="entry name" value="DNA/RNA_pol_sf"/>
</dbReference>
<dbReference type="Gene3D" id="3.10.10.10">
    <property type="entry name" value="HIV Type 1 Reverse Transcriptase, subunit A, domain 1"/>
    <property type="match status" value="1"/>
</dbReference>